<dbReference type="EMBL" id="JACIJE010000003">
    <property type="protein sequence ID" value="MBB5689085.1"/>
    <property type="molecule type" value="Genomic_DNA"/>
</dbReference>
<dbReference type="InterPro" id="IPR013718">
    <property type="entry name" value="COQ9_C"/>
</dbReference>
<name>A0A840XKG3_9PROT</name>
<evidence type="ECO:0000256" key="2">
    <source>
        <dbReference type="ARBA" id="ARBA00010766"/>
    </source>
</evidence>
<dbReference type="NCBIfam" id="TIGR02396">
    <property type="entry name" value="diverge_rpsU"/>
    <property type="match status" value="1"/>
</dbReference>
<keyword evidence="5" id="KW-0446">Lipid-binding</keyword>
<gene>
    <name evidence="8" type="ORF">FHS88_001210</name>
</gene>
<dbReference type="GO" id="GO:0008289">
    <property type="term" value="F:lipid binding"/>
    <property type="evidence" value="ECO:0007669"/>
    <property type="project" value="UniProtKB-KW"/>
</dbReference>
<dbReference type="GO" id="GO:0006744">
    <property type="term" value="P:ubiquinone biosynthetic process"/>
    <property type="evidence" value="ECO:0007669"/>
    <property type="project" value="UniProtKB-KW"/>
</dbReference>
<keyword evidence="9" id="KW-1185">Reference proteome</keyword>
<comment type="similarity">
    <text evidence="2">Belongs to the COQ9 family.</text>
</comment>
<dbReference type="PANTHER" id="PTHR21427">
    <property type="entry name" value="UBIQUINONE BIOSYNTHESIS PROTEIN COQ9, MITOCHONDRIAL"/>
    <property type="match status" value="1"/>
</dbReference>
<dbReference type="PANTHER" id="PTHR21427:SF19">
    <property type="entry name" value="UBIQUINONE BIOSYNTHESIS PROTEIN COQ9, MITOCHONDRIAL"/>
    <property type="match status" value="1"/>
</dbReference>
<evidence type="ECO:0000259" key="7">
    <source>
        <dbReference type="Pfam" id="PF08511"/>
    </source>
</evidence>
<evidence type="ECO:0000313" key="9">
    <source>
        <dbReference type="Proteomes" id="UP000562254"/>
    </source>
</evidence>
<dbReference type="RefSeq" id="WP_184482374.1">
    <property type="nucleotide sequence ID" value="NZ_JAAEDJ010000104.1"/>
</dbReference>
<keyword evidence="3" id="KW-0831">Ubiquinone biosynthesis</keyword>
<evidence type="ECO:0000256" key="1">
    <source>
        <dbReference type="ARBA" id="ARBA00004749"/>
    </source>
</evidence>
<protein>
    <submittedName>
        <fullName evidence="8">Ubiquinone biosynthesis protein COQ9</fullName>
    </submittedName>
</protein>
<proteinExistence type="inferred from homology"/>
<reference evidence="8 9" key="1">
    <citation type="submission" date="2020-08" db="EMBL/GenBank/DDBJ databases">
        <title>Genomic Encyclopedia of Type Strains, Phase IV (KMG-IV): sequencing the most valuable type-strain genomes for metagenomic binning, comparative biology and taxonomic classification.</title>
        <authorList>
            <person name="Goeker M."/>
        </authorList>
    </citation>
    <scope>NUCLEOTIDE SEQUENCE [LARGE SCALE GENOMIC DNA]</scope>
    <source>
        <strain evidence="8 9">DSM 25895</strain>
    </source>
</reference>
<evidence type="ECO:0000256" key="4">
    <source>
        <dbReference type="ARBA" id="ARBA00022946"/>
    </source>
</evidence>
<dbReference type="Gene3D" id="1.10.357.10">
    <property type="entry name" value="Tetracycline Repressor, domain 2"/>
    <property type="match status" value="1"/>
</dbReference>
<evidence type="ECO:0000313" key="8">
    <source>
        <dbReference type="EMBL" id="MBB5689085.1"/>
    </source>
</evidence>
<comment type="caution">
    <text evidence="8">The sequence shown here is derived from an EMBL/GenBank/DDBJ whole genome shotgun (WGS) entry which is preliminary data.</text>
</comment>
<dbReference type="Proteomes" id="UP000562254">
    <property type="component" value="Unassembled WGS sequence"/>
</dbReference>
<comment type="pathway">
    <text evidence="1">Cofactor biosynthesis; ubiquinone biosynthesis.</text>
</comment>
<comment type="function">
    <text evidence="6">Membrane-associated protein that warps the membrane surface to access and bind aromatic isoprenes with high specificity, including ubiquinone (CoQ) isoprene intermediates and presents them directly to COQ7, therefore facilitating the COQ7-mediated hydroxylase step. Participates in the biosynthesis of coenzyme Q, also named ubiquinone, an essential lipid-soluble electron transporter for aerobic cellular respiration.</text>
</comment>
<organism evidence="8 9">
    <name type="scientific">Neoroseomonas alkaliterrae</name>
    <dbReference type="NCBI Taxonomy" id="1452450"/>
    <lineage>
        <taxon>Bacteria</taxon>
        <taxon>Pseudomonadati</taxon>
        <taxon>Pseudomonadota</taxon>
        <taxon>Alphaproteobacteria</taxon>
        <taxon>Acetobacterales</taxon>
        <taxon>Acetobacteraceae</taxon>
        <taxon>Neoroseomonas</taxon>
    </lineage>
</organism>
<sequence>MSTEEDPDRALRDGAVRAILARVPATGWTRRSIADALRAEGLPEDEATFLFPRGVISAIEAWLDLADREMAEQAGDLSALRTPDRIRTLIATRLRLAAPHKEAVRQALAVQAMPWNAPSALRTAARTASAMWYAAGDRSADFSWYTRRVSLAAIYGATLAFWLRDDSEDLGPTLDFLDRRLADLARLTRCRRKGAAARAA</sequence>
<keyword evidence="8" id="KW-0830">Ubiquinone</keyword>
<evidence type="ECO:0000256" key="6">
    <source>
        <dbReference type="ARBA" id="ARBA00058104"/>
    </source>
</evidence>
<accession>A0A840XKG3</accession>
<feature type="domain" description="COQ9 C-terminal" evidence="7">
    <location>
        <begin position="117"/>
        <end position="187"/>
    </location>
</feature>
<evidence type="ECO:0000256" key="5">
    <source>
        <dbReference type="ARBA" id="ARBA00023121"/>
    </source>
</evidence>
<keyword evidence="4" id="KW-0809">Transit peptide</keyword>
<dbReference type="Pfam" id="PF08511">
    <property type="entry name" value="COQ9"/>
    <property type="match status" value="1"/>
</dbReference>
<evidence type="ECO:0000256" key="3">
    <source>
        <dbReference type="ARBA" id="ARBA00022688"/>
    </source>
</evidence>
<dbReference type="InterPro" id="IPR012762">
    <property type="entry name" value="Ubiq_biosynth_COQ9"/>
</dbReference>
<dbReference type="AlphaFoldDB" id="A0A840XKG3"/>